<dbReference type="InterPro" id="IPR002645">
    <property type="entry name" value="STAS_dom"/>
</dbReference>
<organism evidence="2 3">
    <name type="scientific">Symmachiella dynata</name>
    <dbReference type="NCBI Taxonomy" id="2527995"/>
    <lineage>
        <taxon>Bacteria</taxon>
        <taxon>Pseudomonadati</taxon>
        <taxon>Planctomycetota</taxon>
        <taxon>Planctomycetia</taxon>
        <taxon>Planctomycetales</taxon>
        <taxon>Planctomycetaceae</taxon>
        <taxon>Symmachiella</taxon>
    </lineage>
</organism>
<dbReference type="Proteomes" id="UP000319383">
    <property type="component" value="Chromosome"/>
</dbReference>
<dbReference type="AlphaFoldDB" id="A0A517ZUW7"/>
<keyword evidence="3" id="KW-1185">Reference proteome</keyword>
<dbReference type="Pfam" id="PF01740">
    <property type="entry name" value="STAS"/>
    <property type="match status" value="1"/>
</dbReference>
<dbReference type="Gene3D" id="3.30.750.24">
    <property type="entry name" value="STAS domain"/>
    <property type="match status" value="1"/>
</dbReference>
<dbReference type="OrthoDB" id="213402at2"/>
<dbReference type="PROSITE" id="PS50801">
    <property type="entry name" value="STAS"/>
    <property type="match status" value="1"/>
</dbReference>
<dbReference type="EMBL" id="CP036276">
    <property type="protein sequence ID" value="QDU46283.1"/>
    <property type="molecule type" value="Genomic_DNA"/>
</dbReference>
<proteinExistence type="predicted"/>
<name>A0A517ZUW7_9PLAN</name>
<feature type="domain" description="STAS" evidence="1">
    <location>
        <begin position="36"/>
        <end position="113"/>
    </location>
</feature>
<dbReference type="SUPFAM" id="SSF52091">
    <property type="entry name" value="SpoIIaa-like"/>
    <property type="match status" value="1"/>
</dbReference>
<dbReference type="KEGG" id="sdyn:Mal52_48010"/>
<dbReference type="InterPro" id="IPR036513">
    <property type="entry name" value="STAS_dom_sf"/>
</dbReference>
<reference evidence="2 3" key="1">
    <citation type="submission" date="2019-02" db="EMBL/GenBank/DDBJ databases">
        <title>Deep-cultivation of Planctomycetes and their phenomic and genomic characterization uncovers novel biology.</title>
        <authorList>
            <person name="Wiegand S."/>
            <person name="Jogler M."/>
            <person name="Boedeker C."/>
            <person name="Pinto D."/>
            <person name="Vollmers J."/>
            <person name="Rivas-Marin E."/>
            <person name="Kohn T."/>
            <person name="Peeters S.H."/>
            <person name="Heuer A."/>
            <person name="Rast P."/>
            <person name="Oberbeckmann S."/>
            <person name="Bunk B."/>
            <person name="Jeske O."/>
            <person name="Meyerdierks A."/>
            <person name="Storesund J.E."/>
            <person name="Kallscheuer N."/>
            <person name="Luecker S."/>
            <person name="Lage O.M."/>
            <person name="Pohl T."/>
            <person name="Merkel B.J."/>
            <person name="Hornburger P."/>
            <person name="Mueller R.-W."/>
            <person name="Bruemmer F."/>
            <person name="Labrenz M."/>
            <person name="Spormann A.M."/>
            <person name="Op den Camp H."/>
            <person name="Overmann J."/>
            <person name="Amann R."/>
            <person name="Jetten M.S.M."/>
            <person name="Mascher T."/>
            <person name="Medema M.H."/>
            <person name="Devos D.P."/>
            <person name="Kaster A.-K."/>
            <person name="Ovreas L."/>
            <person name="Rohde M."/>
            <person name="Galperin M.Y."/>
            <person name="Jogler C."/>
        </authorList>
    </citation>
    <scope>NUCLEOTIDE SEQUENCE [LARGE SCALE GENOMIC DNA]</scope>
    <source>
        <strain evidence="2 3">Mal52</strain>
    </source>
</reference>
<evidence type="ECO:0000313" key="2">
    <source>
        <dbReference type="EMBL" id="QDU46283.1"/>
    </source>
</evidence>
<evidence type="ECO:0000313" key="3">
    <source>
        <dbReference type="Proteomes" id="UP000319383"/>
    </source>
</evidence>
<accession>A0A517ZUW7</accession>
<dbReference type="CDD" id="cd07043">
    <property type="entry name" value="STAS_anti-anti-sigma_factors"/>
    <property type="match status" value="1"/>
</dbReference>
<evidence type="ECO:0000259" key="1">
    <source>
        <dbReference type="PROSITE" id="PS50801"/>
    </source>
</evidence>
<gene>
    <name evidence="2" type="ORF">Mal52_48010</name>
</gene>
<sequence length="113" mass="12352">MTDSGPILQIYSTGPMTVLGFGGREILDQLDIGACRSEIIALVKEHSTEKLAFDLTGVKLVPSGMLGLLASLRQLNVEVHVCNPSDDVREVLEVTKLDQILQVYDVEIEKGEQ</sequence>
<dbReference type="RefSeq" id="WP_145378815.1">
    <property type="nucleotide sequence ID" value="NZ_CP036270.1"/>
</dbReference>
<protein>
    <recommendedName>
        <fullName evidence="1">STAS domain-containing protein</fullName>
    </recommendedName>
</protein>